<sequence length="160" mass="18167">MKKFGFQIILLLVVILSALFFFKTQSPISNSLIPQQTVVRNLTINNTLFKVEIADTKEKRAQGLGGREKLADDEGMLFIFEKEGKYAFWMRGMKFAIDFIWIKRNVVVDLTSDVKAPLPDQAEESLPKYSPKVEVDQVLEVSAGTINRLNIKEGDTIKLE</sequence>
<protein>
    <recommendedName>
        <fullName evidence="3">DUF192 domain-containing protein</fullName>
    </recommendedName>
</protein>
<dbReference type="Pfam" id="PF02643">
    <property type="entry name" value="DUF192"/>
    <property type="match status" value="1"/>
</dbReference>
<dbReference type="Proteomes" id="UP000178565">
    <property type="component" value="Unassembled WGS sequence"/>
</dbReference>
<dbReference type="EMBL" id="MFDM01000010">
    <property type="protein sequence ID" value="OGE44007.1"/>
    <property type="molecule type" value="Genomic_DNA"/>
</dbReference>
<comment type="caution">
    <text evidence="1">The sequence shown here is derived from an EMBL/GenBank/DDBJ whole genome shotgun (WGS) entry which is preliminary data.</text>
</comment>
<evidence type="ECO:0008006" key="3">
    <source>
        <dbReference type="Google" id="ProtNLM"/>
    </source>
</evidence>
<name>A0A1F5KSU3_9BACT</name>
<dbReference type="Gene3D" id="2.60.120.1140">
    <property type="entry name" value="Protein of unknown function DUF192"/>
    <property type="match status" value="1"/>
</dbReference>
<dbReference type="STRING" id="1797785.A3B45_03110"/>
<proteinExistence type="predicted"/>
<accession>A0A1F5KSU3</accession>
<evidence type="ECO:0000313" key="2">
    <source>
        <dbReference type="Proteomes" id="UP000178565"/>
    </source>
</evidence>
<organism evidence="1 2">
    <name type="scientific">Candidatus Daviesbacteria bacterium RIFCSPLOWO2_01_FULL_39_12</name>
    <dbReference type="NCBI Taxonomy" id="1797785"/>
    <lineage>
        <taxon>Bacteria</taxon>
        <taxon>Candidatus Daviesiibacteriota</taxon>
    </lineage>
</organism>
<dbReference type="InterPro" id="IPR038695">
    <property type="entry name" value="Saro_0823-like_sf"/>
</dbReference>
<dbReference type="AlphaFoldDB" id="A0A1F5KSU3"/>
<dbReference type="PANTHER" id="PTHR37953:SF1">
    <property type="entry name" value="UPF0127 PROTEIN MJ1496"/>
    <property type="match status" value="1"/>
</dbReference>
<reference evidence="1 2" key="1">
    <citation type="journal article" date="2016" name="Nat. Commun.">
        <title>Thousands of microbial genomes shed light on interconnected biogeochemical processes in an aquifer system.</title>
        <authorList>
            <person name="Anantharaman K."/>
            <person name="Brown C.T."/>
            <person name="Hug L.A."/>
            <person name="Sharon I."/>
            <person name="Castelle C.J."/>
            <person name="Probst A.J."/>
            <person name="Thomas B.C."/>
            <person name="Singh A."/>
            <person name="Wilkins M.J."/>
            <person name="Karaoz U."/>
            <person name="Brodie E.L."/>
            <person name="Williams K.H."/>
            <person name="Hubbard S.S."/>
            <person name="Banfield J.F."/>
        </authorList>
    </citation>
    <scope>NUCLEOTIDE SEQUENCE [LARGE SCALE GENOMIC DNA]</scope>
</reference>
<dbReference type="InterPro" id="IPR003795">
    <property type="entry name" value="DUF192"/>
</dbReference>
<gene>
    <name evidence="1" type="ORF">A3B45_03110</name>
</gene>
<dbReference type="PANTHER" id="PTHR37953">
    <property type="entry name" value="UPF0127 PROTEIN MJ1496"/>
    <property type="match status" value="1"/>
</dbReference>
<evidence type="ECO:0000313" key="1">
    <source>
        <dbReference type="EMBL" id="OGE44007.1"/>
    </source>
</evidence>